<protein>
    <submittedName>
        <fullName evidence="9">Cyrochrome P450 monooxygenase</fullName>
    </submittedName>
</protein>
<dbReference type="Pfam" id="PF00067">
    <property type="entry name" value="p450"/>
    <property type="match status" value="1"/>
</dbReference>
<dbReference type="PANTHER" id="PTHR24305:SF166">
    <property type="entry name" value="CYTOCHROME P450 12A4, MITOCHONDRIAL-RELATED"/>
    <property type="match status" value="1"/>
</dbReference>
<sequence>MALKLLGQQSLLSDAPRIFVVGLVLYAVGLVAYRLLFHPLRNIPGPWYAAVTYWYEFYQDVILDGHYIKDYPKLHAKYGPVVRVSPSRVHVYNPEYFKEVYGNGTKYTKDPDFFQSGGGIKYSIIMLIDPEAHKQRRNTVKSIFSPKQMDQLAPVVLDVVKRAMARAQRSFEKGEAISMQPFWQAVTVADFCSFLKVDTIMPVLFDRNMNLVDQDEEFPPFLDIMEKFAENFLITKHFPFLIHLAMAIPMSIAQKLLPGYAQFRHQCSEWIQEIEDKQNAGIDTASDGRSTYFDTLLSTKNTKMYHKLSREALVDEALALCFAGTDTTSFGLTFGTYYLLRHPDKLEKVLEELKTVGTNSEGLYEYRDISSLPYLSATIKEILRLSSPVPGIIPRRVPKGGATVDGYYLPEGTTVSQTLRTIHDNPDLFAEPEKFIPERWLGEQGWALERYFVPFSKGPRSCLGMNVAYVEMYLSIANFFSRFDMSLYKTDETTAIWIDSAAARIWKPIRVKIDSIKEHP</sequence>
<keyword evidence="7 9" id="KW-0503">Monooxygenase</keyword>
<evidence type="ECO:0000256" key="6">
    <source>
        <dbReference type="PIRSR" id="PIRSR602401-1"/>
    </source>
</evidence>
<keyword evidence="5 6" id="KW-0408">Iron</keyword>
<feature type="binding site" description="axial binding residue" evidence="6">
    <location>
        <position position="462"/>
    </location>
    <ligand>
        <name>heme</name>
        <dbReference type="ChEBI" id="CHEBI:30413"/>
    </ligand>
    <ligandPart>
        <name>Fe</name>
        <dbReference type="ChEBI" id="CHEBI:18248"/>
    </ligandPart>
</feature>
<dbReference type="SUPFAM" id="SSF48264">
    <property type="entry name" value="Cytochrome P450"/>
    <property type="match status" value="1"/>
</dbReference>
<keyword evidence="8" id="KW-0472">Membrane</keyword>
<evidence type="ECO:0000313" key="10">
    <source>
        <dbReference type="Proteomes" id="UP000613401"/>
    </source>
</evidence>
<dbReference type="GO" id="GO:0005506">
    <property type="term" value="F:iron ion binding"/>
    <property type="evidence" value="ECO:0007669"/>
    <property type="project" value="InterPro"/>
</dbReference>
<dbReference type="RefSeq" id="XP_045269142.1">
    <property type="nucleotide sequence ID" value="XM_045402524.1"/>
</dbReference>
<proteinExistence type="inferred from homology"/>
<keyword evidence="3 6" id="KW-0349">Heme</keyword>
<dbReference type="InterPro" id="IPR002401">
    <property type="entry name" value="Cyt_P450_E_grp-I"/>
</dbReference>
<evidence type="ECO:0000256" key="5">
    <source>
        <dbReference type="ARBA" id="ARBA00023004"/>
    </source>
</evidence>
<reference evidence="9" key="1">
    <citation type="journal article" date="2020" name="Phytopathology">
        <title>Genome sequence and comparative analysis of Colletotrichum gloeosporioides isolated from Liriodendron leaves.</title>
        <authorList>
            <person name="Fu F.F."/>
            <person name="Hao Z."/>
            <person name="Wang P."/>
            <person name="Lu Y."/>
            <person name="Xue L.J."/>
            <person name="Wei G."/>
            <person name="Tian Y."/>
            <person name="Baishi H."/>
            <person name="Xu H."/>
            <person name="Shi J."/>
            <person name="Cheng T."/>
            <person name="Wang G."/>
            <person name="Yi Y."/>
            <person name="Chen J."/>
        </authorList>
    </citation>
    <scope>NUCLEOTIDE SEQUENCE</scope>
    <source>
        <strain evidence="9">Lc1</strain>
    </source>
</reference>
<dbReference type="InterPro" id="IPR036396">
    <property type="entry name" value="Cyt_P450_sf"/>
</dbReference>
<keyword evidence="7" id="KW-0560">Oxidoreductase</keyword>
<dbReference type="InterPro" id="IPR050121">
    <property type="entry name" value="Cytochrome_P450_monoxygenase"/>
</dbReference>
<evidence type="ECO:0000256" key="8">
    <source>
        <dbReference type="SAM" id="Phobius"/>
    </source>
</evidence>
<dbReference type="GeneID" id="69009594"/>
<keyword evidence="8" id="KW-1133">Transmembrane helix</keyword>
<organism evidence="9 10">
    <name type="scientific">Colletotrichum gloeosporioides</name>
    <name type="common">Anthracnose fungus</name>
    <name type="synonym">Glomerella cingulata</name>
    <dbReference type="NCBI Taxonomy" id="474922"/>
    <lineage>
        <taxon>Eukaryota</taxon>
        <taxon>Fungi</taxon>
        <taxon>Dikarya</taxon>
        <taxon>Ascomycota</taxon>
        <taxon>Pezizomycotina</taxon>
        <taxon>Sordariomycetes</taxon>
        <taxon>Hypocreomycetidae</taxon>
        <taxon>Glomerellales</taxon>
        <taxon>Glomerellaceae</taxon>
        <taxon>Colletotrichum</taxon>
        <taxon>Colletotrichum gloeosporioides species complex</taxon>
    </lineage>
</organism>
<dbReference type="AlphaFoldDB" id="A0A8H4CTQ9"/>
<accession>A0A8H4CTQ9</accession>
<dbReference type="GO" id="GO:0020037">
    <property type="term" value="F:heme binding"/>
    <property type="evidence" value="ECO:0007669"/>
    <property type="project" value="InterPro"/>
</dbReference>
<dbReference type="CDD" id="cd11062">
    <property type="entry name" value="CYP58-like"/>
    <property type="match status" value="1"/>
</dbReference>
<evidence type="ECO:0000256" key="2">
    <source>
        <dbReference type="ARBA" id="ARBA00010617"/>
    </source>
</evidence>
<dbReference type="PRINTS" id="PR00385">
    <property type="entry name" value="P450"/>
</dbReference>
<keyword evidence="10" id="KW-1185">Reference proteome</keyword>
<feature type="transmembrane region" description="Helical" evidence="8">
    <location>
        <begin position="18"/>
        <end position="37"/>
    </location>
</feature>
<dbReference type="EMBL" id="WVTB01000013">
    <property type="protein sequence ID" value="KAF3809983.1"/>
    <property type="molecule type" value="Genomic_DNA"/>
</dbReference>
<evidence type="ECO:0000256" key="3">
    <source>
        <dbReference type="ARBA" id="ARBA00022617"/>
    </source>
</evidence>
<evidence type="ECO:0000256" key="4">
    <source>
        <dbReference type="ARBA" id="ARBA00022723"/>
    </source>
</evidence>
<name>A0A8H4CTQ9_COLGL</name>
<evidence type="ECO:0000313" key="9">
    <source>
        <dbReference type="EMBL" id="KAF3809983.1"/>
    </source>
</evidence>
<comment type="caution">
    <text evidence="9">The sequence shown here is derived from an EMBL/GenBank/DDBJ whole genome shotgun (WGS) entry which is preliminary data.</text>
</comment>
<dbReference type="GO" id="GO:0004497">
    <property type="term" value="F:monooxygenase activity"/>
    <property type="evidence" value="ECO:0007669"/>
    <property type="project" value="UniProtKB-KW"/>
</dbReference>
<dbReference type="PRINTS" id="PR00463">
    <property type="entry name" value="EP450I"/>
</dbReference>
<gene>
    <name evidence="9" type="ORF">GCG54_00002432</name>
</gene>
<comment type="cofactor">
    <cofactor evidence="1 6">
        <name>heme</name>
        <dbReference type="ChEBI" id="CHEBI:30413"/>
    </cofactor>
</comment>
<comment type="similarity">
    <text evidence="2 7">Belongs to the cytochrome P450 family.</text>
</comment>
<dbReference type="InterPro" id="IPR017972">
    <property type="entry name" value="Cyt_P450_CS"/>
</dbReference>
<dbReference type="GO" id="GO:0016705">
    <property type="term" value="F:oxidoreductase activity, acting on paired donors, with incorporation or reduction of molecular oxygen"/>
    <property type="evidence" value="ECO:0007669"/>
    <property type="project" value="InterPro"/>
</dbReference>
<dbReference type="Gene3D" id="1.10.630.10">
    <property type="entry name" value="Cytochrome P450"/>
    <property type="match status" value="1"/>
</dbReference>
<dbReference type="PROSITE" id="PS00086">
    <property type="entry name" value="CYTOCHROME_P450"/>
    <property type="match status" value="1"/>
</dbReference>
<dbReference type="InterPro" id="IPR001128">
    <property type="entry name" value="Cyt_P450"/>
</dbReference>
<reference evidence="9" key="2">
    <citation type="submission" date="2020-03" db="EMBL/GenBank/DDBJ databases">
        <authorList>
            <person name="Fu F.-F."/>
            <person name="Chen J."/>
        </authorList>
    </citation>
    <scope>NUCLEOTIDE SEQUENCE</scope>
    <source>
        <strain evidence="9">Lc1</strain>
    </source>
</reference>
<dbReference type="Proteomes" id="UP000613401">
    <property type="component" value="Unassembled WGS sequence"/>
</dbReference>
<keyword evidence="4 6" id="KW-0479">Metal-binding</keyword>
<dbReference type="PANTHER" id="PTHR24305">
    <property type="entry name" value="CYTOCHROME P450"/>
    <property type="match status" value="1"/>
</dbReference>
<evidence type="ECO:0000256" key="1">
    <source>
        <dbReference type="ARBA" id="ARBA00001971"/>
    </source>
</evidence>
<keyword evidence="8" id="KW-0812">Transmembrane</keyword>
<evidence type="ECO:0000256" key="7">
    <source>
        <dbReference type="RuleBase" id="RU000461"/>
    </source>
</evidence>